<dbReference type="Pfam" id="PF01979">
    <property type="entry name" value="Amidohydro_1"/>
    <property type="match status" value="1"/>
</dbReference>
<dbReference type="PANTHER" id="PTHR11113">
    <property type="entry name" value="N-ACETYLGLUCOSAMINE-6-PHOSPHATE DEACETYLASE"/>
    <property type="match status" value="1"/>
</dbReference>
<feature type="binding site" evidence="8">
    <location>
        <position position="119"/>
    </location>
    <ligand>
        <name>Zn(2+)</name>
        <dbReference type="ChEBI" id="CHEBI:29105"/>
    </ligand>
</feature>
<feature type="binding site" evidence="8">
    <location>
        <position position="206"/>
    </location>
    <ligand>
        <name>Zn(2+)</name>
        <dbReference type="ChEBI" id="CHEBI:29105"/>
    </ligand>
</feature>
<comment type="cofactor">
    <cofactor evidence="8">
        <name>a divalent metal cation</name>
        <dbReference type="ChEBI" id="CHEBI:60240"/>
    </cofactor>
    <text evidence="8">Binds 1 divalent metal cation per subunit.</text>
</comment>
<dbReference type="GO" id="GO:0006046">
    <property type="term" value="P:N-acetylglucosamine catabolic process"/>
    <property type="evidence" value="ECO:0007669"/>
    <property type="project" value="TreeGrafter"/>
</dbReference>
<keyword evidence="4 5" id="KW-0119">Carbohydrate metabolism</keyword>
<dbReference type="EMBL" id="BONY01000020">
    <property type="protein sequence ID" value="GIH05577.1"/>
    <property type="molecule type" value="Genomic_DNA"/>
</dbReference>
<dbReference type="GO" id="GO:0046872">
    <property type="term" value="F:metal ion binding"/>
    <property type="evidence" value="ECO:0007669"/>
    <property type="project" value="UniProtKB-KW"/>
</dbReference>
<comment type="caution">
    <text evidence="10">The sequence shown here is derived from an EMBL/GenBank/DDBJ whole genome shotgun (WGS) entry which is preliminary data.</text>
</comment>
<evidence type="ECO:0000256" key="7">
    <source>
        <dbReference type="PIRSR" id="PIRSR038994-2"/>
    </source>
</evidence>
<feature type="binding site" evidence="7">
    <location>
        <position position="130"/>
    </location>
    <ligand>
        <name>substrate</name>
    </ligand>
</feature>
<feature type="binding site" evidence="7">
    <location>
        <begin position="298"/>
        <end position="300"/>
    </location>
    <ligand>
        <name>substrate</name>
    </ligand>
</feature>
<keyword evidence="2 8" id="KW-0479">Metal-binding</keyword>
<dbReference type="InterPro" id="IPR003764">
    <property type="entry name" value="GlcNAc_6-P_deAcase"/>
</dbReference>
<evidence type="ECO:0000256" key="4">
    <source>
        <dbReference type="ARBA" id="ARBA00023277"/>
    </source>
</evidence>
<dbReference type="GO" id="GO:0008448">
    <property type="term" value="F:N-acetylglucosamine-6-phosphate deacetylase activity"/>
    <property type="evidence" value="ECO:0007669"/>
    <property type="project" value="InterPro"/>
</dbReference>
<evidence type="ECO:0000256" key="6">
    <source>
        <dbReference type="PIRSR" id="PIRSR038994-1"/>
    </source>
</evidence>
<evidence type="ECO:0000256" key="5">
    <source>
        <dbReference type="PIRNR" id="PIRNR038994"/>
    </source>
</evidence>
<dbReference type="RefSeq" id="WP_203909426.1">
    <property type="nucleotide sequence ID" value="NZ_BONY01000020.1"/>
</dbReference>
<reference evidence="10" key="1">
    <citation type="submission" date="2021-01" db="EMBL/GenBank/DDBJ databases">
        <title>Whole genome shotgun sequence of Rhizocola hellebori NBRC 109834.</title>
        <authorList>
            <person name="Komaki H."/>
            <person name="Tamura T."/>
        </authorList>
    </citation>
    <scope>NUCLEOTIDE SEQUENCE</scope>
    <source>
        <strain evidence="10">NBRC 109834</strain>
    </source>
</reference>
<evidence type="ECO:0000313" key="10">
    <source>
        <dbReference type="EMBL" id="GIH05577.1"/>
    </source>
</evidence>
<comment type="similarity">
    <text evidence="1 5">Belongs to the metallo-dependent hydrolases superfamily. NagA family.</text>
</comment>
<gene>
    <name evidence="10" type="primary">nagA</name>
    <name evidence="10" type="ORF">Rhe02_36440</name>
</gene>
<dbReference type="CDD" id="cd00854">
    <property type="entry name" value="NagA"/>
    <property type="match status" value="1"/>
</dbReference>
<dbReference type="Proteomes" id="UP000612899">
    <property type="component" value="Unassembled WGS sequence"/>
</dbReference>
<evidence type="ECO:0000256" key="2">
    <source>
        <dbReference type="ARBA" id="ARBA00022723"/>
    </source>
</evidence>
<evidence type="ECO:0000256" key="3">
    <source>
        <dbReference type="ARBA" id="ARBA00022801"/>
    </source>
</evidence>
<organism evidence="10 11">
    <name type="scientific">Rhizocola hellebori</name>
    <dbReference type="NCBI Taxonomy" id="1392758"/>
    <lineage>
        <taxon>Bacteria</taxon>
        <taxon>Bacillati</taxon>
        <taxon>Actinomycetota</taxon>
        <taxon>Actinomycetes</taxon>
        <taxon>Micromonosporales</taxon>
        <taxon>Micromonosporaceae</taxon>
        <taxon>Rhizocola</taxon>
    </lineage>
</organism>
<dbReference type="SUPFAM" id="SSF51338">
    <property type="entry name" value="Composite domain of metallo-dependent hydrolases"/>
    <property type="match status" value="1"/>
</dbReference>
<dbReference type="Gene3D" id="3.20.20.140">
    <property type="entry name" value="Metal-dependent hydrolases"/>
    <property type="match status" value="1"/>
</dbReference>
<feature type="active site" description="Proton donor/acceptor" evidence="6">
    <location>
        <position position="264"/>
    </location>
</feature>
<evidence type="ECO:0000259" key="9">
    <source>
        <dbReference type="Pfam" id="PF01979"/>
    </source>
</evidence>
<keyword evidence="3 5" id="KW-0378">Hydrolase</keyword>
<dbReference type="PIRSF" id="PIRSF038994">
    <property type="entry name" value="NagA"/>
    <property type="match status" value="1"/>
</dbReference>
<keyword evidence="11" id="KW-1185">Reference proteome</keyword>
<dbReference type="InterPro" id="IPR006680">
    <property type="entry name" value="Amidohydro-rel"/>
</dbReference>
<feature type="binding site" evidence="7">
    <location>
        <position position="217"/>
    </location>
    <ligand>
        <name>substrate</name>
    </ligand>
</feature>
<feature type="binding site" evidence="7">
    <location>
        <begin position="209"/>
        <end position="210"/>
    </location>
    <ligand>
        <name>substrate</name>
    </ligand>
</feature>
<protein>
    <submittedName>
        <fullName evidence="10">N-acetylglucosamine-6-phosphate deacetylase</fullName>
    </submittedName>
</protein>
<dbReference type="Gene3D" id="2.30.40.10">
    <property type="entry name" value="Urease, subunit C, domain 1"/>
    <property type="match status" value="1"/>
</dbReference>
<dbReference type="InterPro" id="IPR011059">
    <property type="entry name" value="Metal-dep_hydrolase_composite"/>
</dbReference>
<dbReference type="NCBIfam" id="TIGR00221">
    <property type="entry name" value="nagA"/>
    <property type="match status" value="1"/>
</dbReference>
<name>A0A8J3VGV5_9ACTN</name>
<evidence type="ECO:0000256" key="8">
    <source>
        <dbReference type="PIRSR" id="PIRSR038994-3"/>
    </source>
</evidence>
<dbReference type="InterPro" id="IPR032466">
    <property type="entry name" value="Metal_Hydrolase"/>
</dbReference>
<evidence type="ECO:0000256" key="1">
    <source>
        <dbReference type="ARBA" id="ARBA00010716"/>
    </source>
</evidence>
<proteinExistence type="inferred from homology"/>
<dbReference type="AlphaFoldDB" id="A0A8J3VGV5"/>
<dbReference type="SUPFAM" id="SSF51556">
    <property type="entry name" value="Metallo-dependent hydrolases"/>
    <property type="match status" value="1"/>
</dbReference>
<sequence length="369" mass="38385">MNVIAGTLVLPDAVTEGWVQVSDGLITQVGTGAAPQPPTLVTDGYVMPGLVDMHCHGGGGSSFDRGAEAAEAVARFHLAHGTTSIMASLSTTTRERLLSQVKALAPIVGQSTLVGMHLEGPFLSELRCGAHPPHLLRDPDWEEIAEVLAAGEGAVRMLTIAPELPYALEVVDWLTREQVIVAIGHTDATFAETQAAIGAGATVATHLFNGMRPIHHREGGPVTALLGDERVWCELICDGHHLSPEVCRLAFRAAGNHRAVLITDACTAAGMPDGPYVLGGESIVLAHGAVHTADGRSLAGSALTLLAAVRFAVSCGIPLPDAVRAASANPADALGLPDRGRLAPGLRADLLLTDRTLHPTQVMRGGILQ</sequence>
<dbReference type="PANTHER" id="PTHR11113:SF14">
    <property type="entry name" value="N-ACETYLGLUCOSAMINE-6-PHOSPHATE DEACETYLASE"/>
    <property type="match status" value="1"/>
</dbReference>
<evidence type="ECO:0000313" key="11">
    <source>
        <dbReference type="Proteomes" id="UP000612899"/>
    </source>
</evidence>
<feature type="binding site" evidence="7">
    <location>
        <position position="241"/>
    </location>
    <ligand>
        <name>substrate</name>
    </ligand>
</feature>
<feature type="domain" description="Amidohydrolase-related" evidence="9">
    <location>
        <begin position="45"/>
        <end position="361"/>
    </location>
</feature>
<feature type="binding site" evidence="8">
    <location>
        <position position="185"/>
    </location>
    <ligand>
        <name>Zn(2+)</name>
        <dbReference type="ChEBI" id="CHEBI:29105"/>
    </ligand>
</feature>
<accession>A0A8J3VGV5</accession>